<dbReference type="AlphaFoldDB" id="K6ZUJ9"/>
<organism evidence="3 4">
    <name type="scientific">Paraglaciecola polaris LMG 21857</name>
    <dbReference type="NCBI Taxonomy" id="1129793"/>
    <lineage>
        <taxon>Bacteria</taxon>
        <taxon>Pseudomonadati</taxon>
        <taxon>Pseudomonadota</taxon>
        <taxon>Gammaproteobacteria</taxon>
        <taxon>Alteromonadales</taxon>
        <taxon>Alteromonadaceae</taxon>
        <taxon>Paraglaciecola</taxon>
    </lineage>
</organism>
<dbReference type="SUPFAM" id="SSF53807">
    <property type="entry name" value="Helical backbone' metal receptor"/>
    <property type="match status" value="1"/>
</dbReference>
<dbReference type="PANTHER" id="PTHR30535">
    <property type="entry name" value="VITAMIN B12-BINDING PROTEIN"/>
    <property type="match status" value="1"/>
</dbReference>
<dbReference type="STRING" id="1129793.GPLA_3066"/>
<comment type="caution">
    <text evidence="3">The sequence shown here is derived from an EMBL/GenBank/DDBJ whole genome shotgun (WGS) entry which is preliminary data.</text>
</comment>
<keyword evidence="4" id="KW-1185">Reference proteome</keyword>
<protein>
    <submittedName>
        <fullName evidence="3">Vitamin B12 transport system substrate-binding protein</fullName>
    </submittedName>
</protein>
<dbReference type="InterPro" id="IPR054828">
    <property type="entry name" value="Vit_B12_bind_prot"/>
</dbReference>
<gene>
    <name evidence="3" type="primary">btuF</name>
    <name evidence="3" type="ORF">GPLA_3066</name>
</gene>
<dbReference type="NCBIfam" id="NF038402">
    <property type="entry name" value="TroA_like"/>
    <property type="match status" value="1"/>
</dbReference>
<dbReference type="PROSITE" id="PS50983">
    <property type="entry name" value="FE_B12_PBP"/>
    <property type="match status" value="1"/>
</dbReference>
<evidence type="ECO:0000313" key="3">
    <source>
        <dbReference type="EMBL" id="GAC33957.1"/>
    </source>
</evidence>
<reference evidence="4" key="1">
    <citation type="journal article" date="2014" name="Environ. Microbiol.">
        <title>Comparative genomics of the marine bacterial genus Glaciecola reveals the high degree of genomic diversity and genomic characteristic for cold adaptation.</title>
        <authorList>
            <person name="Qin Q.L."/>
            <person name="Xie B.B."/>
            <person name="Yu Y."/>
            <person name="Shu Y.L."/>
            <person name="Rong J.C."/>
            <person name="Zhang Y.J."/>
            <person name="Zhao D.L."/>
            <person name="Chen X.L."/>
            <person name="Zhang X.Y."/>
            <person name="Chen B."/>
            <person name="Zhou B.C."/>
            <person name="Zhang Y.Z."/>
        </authorList>
    </citation>
    <scope>NUCLEOTIDE SEQUENCE [LARGE SCALE GENOMIC DNA]</scope>
    <source>
        <strain evidence="4">LMG 21857</strain>
    </source>
</reference>
<dbReference type="OrthoDB" id="6495095at2"/>
<dbReference type="Pfam" id="PF01497">
    <property type="entry name" value="Peripla_BP_2"/>
    <property type="match status" value="1"/>
</dbReference>
<dbReference type="InterPro" id="IPR002491">
    <property type="entry name" value="ABC_transptr_periplasmic_BD"/>
</dbReference>
<dbReference type="EMBL" id="BAER01000083">
    <property type="protein sequence ID" value="GAC33957.1"/>
    <property type="molecule type" value="Genomic_DNA"/>
</dbReference>
<dbReference type="Proteomes" id="UP000006322">
    <property type="component" value="Unassembled WGS sequence"/>
</dbReference>
<dbReference type="PANTHER" id="PTHR30535:SF34">
    <property type="entry name" value="MOLYBDATE-BINDING PROTEIN MOLA"/>
    <property type="match status" value="1"/>
</dbReference>
<feature type="domain" description="Fe/B12 periplasmic-binding" evidence="2">
    <location>
        <begin position="41"/>
        <end position="286"/>
    </location>
</feature>
<name>K6ZUJ9_9ALTE</name>
<dbReference type="GO" id="GO:0071281">
    <property type="term" value="P:cellular response to iron ion"/>
    <property type="evidence" value="ECO:0007669"/>
    <property type="project" value="TreeGrafter"/>
</dbReference>
<sequence length="286" mass="31503">MNALVSYVINLTRLFILTIFYVCFIALSDAHAEIATQAKPSIISLAPHTTELIYALGAGQQLLAVSDFSDFPEQAQSLPKVASYHGLDFEQILRLSPDLIVAWQGGNKPQDLTKLATLGFKVYLSGPKQPAGISQDIRALGAFIARAPEAEVLASDFTRRLLSLKQQFAGAPQVDVFYYMWPTPLMSIGPNAWATHLLEICGAHNVFASAPTDYPQVNIEQVARKQPTLMIAAMHVSPDEAESFWHDKRDLIPAPVIVVNPDKLHRFTPRLLNGLTTLCNKIRNNG</sequence>
<evidence type="ECO:0000313" key="4">
    <source>
        <dbReference type="Proteomes" id="UP000006322"/>
    </source>
</evidence>
<evidence type="ECO:0000256" key="1">
    <source>
        <dbReference type="ARBA" id="ARBA00022729"/>
    </source>
</evidence>
<dbReference type="InterPro" id="IPR050902">
    <property type="entry name" value="ABC_Transporter_SBP"/>
</dbReference>
<dbReference type="CDD" id="cd01144">
    <property type="entry name" value="BtuF"/>
    <property type="match status" value="1"/>
</dbReference>
<dbReference type="Gene3D" id="3.40.50.1980">
    <property type="entry name" value="Nitrogenase molybdenum iron protein domain"/>
    <property type="match status" value="2"/>
</dbReference>
<keyword evidence="1" id="KW-0732">Signal</keyword>
<proteinExistence type="predicted"/>
<evidence type="ECO:0000259" key="2">
    <source>
        <dbReference type="PROSITE" id="PS50983"/>
    </source>
</evidence>
<accession>K6ZUJ9</accession>